<dbReference type="STRING" id="745531.A0A0C3RXR8"/>
<dbReference type="InterPro" id="IPR041588">
    <property type="entry name" value="Integrase_H2C2"/>
</dbReference>
<dbReference type="Proteomes" id="UP000053257">
    <property type="component" value="Unassembled WGS sequence"/>
</dbReference>
<accession>A0A0C3RXR8</accession>
<proteinExistence type="predicted"/>
<reference evidence="2 3" key="1">
    <citation type="journal article" date="2014" name="PLoS Genet.">
        <title>Analysis of the Phlebiopsis gigantea genome, transcriptome and secretome provides insight into its pioneer colonization strategies of wood.</title>
        <authorList>
            <person name="Hori C."/>
            <person name="Ishida T."/>
            <person name="Igarashi K."/>
            <person name="Samejima M."/>
            <person name="Suzuki H."/>
            <person name="Master E."/>
            <person name="Ferreira P."/>
            <person name="Ruiz-Duenas F.J."/>
            <person name="Held B."/>
            <person name="Canessa P."/>
            <person name="Larrondo L.F."/>
            <person name="Schmoll M."/>
            <person name="Druzhinina I.S."/>
            <person name="Kubicek C.P."/>
            <person name="Gaskell J.A."/>
            <person name="Kersten P."/>
            <person name="St John F."/>
            <person name="Glasner J."/>
            <person name="Sabat G."/>
            <person name="Splinter BonDurant S."/>
            <person name="Syed K."/>
            <person name="Yadav J."/>
            <person name="Mgbeahuruike A.C."/>
            <person name="Kovalchuk A."/>
            <person name="Asiegbu F.O."/>
            <person name="Lackner G."/>
            <person name="Hoffmeister D."/>
            <person name="Rencoret J."/>
            <person name="Gutierrez A."/>
            <person name="Sun H."/>
            <person name="Lindquist E."/>
            <person name="Barry K."/>
            <person name="Riley R."/>
            <person name="Grigoriev I.V."/>
            <person name="Henrissat B."/>
            <person name="Kues U."/>
            <person name="Berka R.M."/>
            <person name="Martinez A.T."/>
            <person name="Covert S.F."/>
            <person name="Blanchette R.A."/>
            <person name="Cullen D."/>
        </authorList>
    </citation>
    <scope>NUCLEOTIDE SEQUENCE [LARGE SCALE GENOMIC DNA]</scope>
    <source>
        <strain evidence="2 3">11061_1 CR5-6</strain>
    </source>
</reference>
<dbReference type="Gene3D" id="1.10.340.70">
    <property type="match status" value="1"/>
</dbReference>
<name>A0A0C3RXR8_PHLG1</name>
<feature type="non-terminal residue" evidence="2">
    <location>
        <position position="179"/>
    </location>
</feature>
<organism evidence="2 3">
    <name type="scientific">Phlebiopsis gigantea (strain 11061_1 CR5-6)</name>
    <name type="common">White-rot fungus</name>
    <name type="synonym">Peniophora gigantea</name>
    <dbReference type="NCBI Taxonomy" id="745531"/>
    <lineage>
        <taxon>Eukaryota</taxon>
        <taxon>Fungi</taxon>
        <taxon>Dikarya</taxon>
        <taxon>Basidiomycota</taxon>
        <taxon>Agaricomycotina</taxon>
        <taxon>Agaricomycetes</taxon>
        <taxon>Polyporales</taxon>
        <taxon>Phanerochaetaceae</taxon>
        <taxon>Phlebiopsis</taxon>
    </lineage>
</organism>
<protein>
    <recommendedName>
        <fullName evidence="1">Integrase zinc-binding domain-containing protein</fullName>
    </recommendedName>
</protein>
<dbReference type="EMBL" id="KN840511">
    <property type="protein sequence ID" value="KIP06766.1"/>
    <property type="molecule type" value="Genomic_DNA"/>
</dbReference>
<dbReference type="AlphaFoldDB" id="A0A0C3RXR8"/>
<keyword evidence="3" id="KW-1185">Reference proteome</keyword>
<sequence length="179" mass="20592">MKTQRSRLAGTAPAKCLAEHAGADYQPPRKNFGVPTQGQYDDLITEYIKSLSVRKREKCLISQDMFDDIWDVLHNPSDAKIRTPQFRFWVRKMFTLGSTAKNILLSNEEDDVVQVILHEGRPLAVKEQVYDILSYYHVLTGHAGRDRTMAEVKKSYSWVPKEVVARFVKICPTCVFKRT</sequence>
<dbReference type="HOGENOM" id="CLU_109205_0_0_1"/>
<feature type="domain" description="Integrase zinc-binding" evidence="1">
    <location>
        <begin position="127"/>
        <end position="174"/>
    </location>
</feature>
<dbReference type="OrthoDB" id="2499658at2759"/>
<evidence type="ECO:0000313" key="2">
    <source>
        <dbReference type="EMBL" id="KIP06766.1"/>
    </source>
</evidence>
<gene>
    <name evidence="2" type="ORF">PHLGIDRAFT_72197</name>
</gene>
<evidence type="ECO:0000259" key="1">
    <source>
        <dbReference type="Pfam" id="PF17921"/>
    </source>
</evidence>
<evidence type="ECO:0000313" key="3">
    <source>
        <dbReference type="Proteomes" id="UP000053257"/>
    </source>
</evidence>
<dbReference type="Pfam" id="PF17921">
    <property type="entry name" value="Integrase_H2C2"/>
    <property type="match status" value="1"/>
</dbReference>